<dbReference type="SUPFAM" id="SSF52980">
    <property type="entry name" value="Restriction endonuclease-like"/>
    <property type="match status" value="1"/>
</dbReference>
<gene>
    <name evidence="3" type="primary">addB</name>
    <name evidence="3" type="ORF">QO034_01610</name>
</gene>
<evidence type="ECO:0000256" key="1">
    <source>
        <dbReference type="SAM" id="MobiDB-lite"/>
    </source>
</evidence>
<dbReference type="InterPro" id="IPR011604">
    <property type="entry name" value="PDDEXK-like_dom_sf"/>
</dbReference>
<protein>
    <submittedName>
        <fullName evidence="3">Double-strand break repair protein AddB</fullName>
    </submittedName>
</protein>
<feature type="region of interest" description="Disordered" evidence="1">
    <location>
        <begin position="959"/>
        <end position="979"/>
    </location>
</feature>
<evidence type="ECO:0000313" key="4">
    <source>
        <dbReference type="Proteomes" id="UP001227126"/>
    </source>
</evidence>
<feature type="domain" description="PD-(D/E)XK endonuclease-like" evidence="2">
    <location>
        <begin position="711"/>
        <end position="911"/>
    </location>
</feature>
<dbReference type="EMBL" id="JASNJE010000001">
    <property type="protein sequence ID" value="MDK3071796.1"/>
    <property type="molecule type" value="Genomic_DNA"/>
</dbReference>
<sequence>MFEPGDKPRVFGLPPGVDFPKALIDGLAERSDASRPEDLARVNLVVNTRRMARRIREIFDAGPPRLLPRISLLTSLQTPPGQAPLPPPVPPLRRRLELAQLVGRMLDREPDLAARESIFGLADSLAELLDEMQGEGISPDVIQTLDVSDMSGHWARTKQFLGIVDDYVTAQGDMELDGQARQRLLVRSLIGSWKTAPPKTPLILAGSTGSRGTTAMLMAAVSRLPQGAIVLPGFDFDQPLPVWDGMDNALHCEDHPQFRFKKLTQILGIEPGDIAPWTGATPPSPGRNRLISLALRPAPVTDAWLTEGPLLRDIDIATSDVTILQAPDPRTEALAIALRLRQAAETGQIAALITPDRMLTRRVSAALDRWDILPDDSAGLPLQLSPPGRFLRHVAELFTKPLTVEMLLALLKHPLCHDGPERGNHLRHTRDLELHLRRHGPPFPTAAALKDIRLQLKDAPPQDWVDWLGRVLCAQDGATTLDLSDWTRRLRSTAEALAAGAGGTGCGTLWDRNAGQKALAVLSDLESEAAHGGAMTPREFSDLLGSLLSGEEVRDRDAPHDRIMIWGTLEARVQGADLVILGGLNEGSWPESTAPDPWLNRTMRARAGLLLPERRVGLSAHDFQQAASAPEVWLTRSRRSEDAETVPARWLNRVLNLLQGLPDQNGPKAVQDMQARGQTWLDWAAELDAAPRIAPALRPSPRPPVAARPRRLSVTEIKRLIRDPYAIYAKHVLRLHPLNPLVKVPDALVRGNAVHELFEDFIRNSLIHPEQLNREAFMDMARDVLERVVPWPAARRLWLARLDRIADAFLAGEIRRRATAVPIAFEAGMNARLLPLDFTLTGRADRIDQDRSGALRIYDYKTGNPPSAPEQARFDKQLLIEAAIAEQGGFMDLDPAPVAEAVFLGVGGSVKEVPAPLQGEPAAKVLADLISLIGAYLEPDQGFTARRMLQRDSDNGDYDHLARFGEWDNSAEPVPEDLE</sequence>
<dbReference type="Proteomes" id="UP001227126">
    <property type="component" value="Unassembled WGS sequence"/>
</dbReference>
<organism evidence="3 4">
    <name type="scientific">Sedimentitalea xiamensis</name>
    <dbReference type="NCBI Taxonomy" id="3050037"/>
    <lineage>
        <taxon>Bacteria</taxon>
        <taxon>Pseudomonadati</taxon>
        <taxon>Pseudomonadota</taxon>
        <taxon>Alphaproteobacteria</taxon>
        <taxon>Rhodobacterales</taxon>
        <taxon>Paracoccaceae</taxon>
        <taxon>Sedimentitalea</taxon>
    </lineage>
</organism>
<accession>A0ABT7F9N1</accession>
<dbReference type="Pfam" id="PF12705">
    <property type="entry name" value="PDDEXK_1"/>
    <property type="match status" value="1"/>
</dbReference>
<keyword evidence="4" id="KW-1185">Reference proteome</keyword>
<evidence type="ECO:0000259" key="2">
    <source>
        <dbReference type="Pfam" id="PF12705"/>
    </source>
</evidence>
<reference evidence="3 4" key="1">
    <citation type="submission" date="2023-05" db="EMBL/GenBank/DDBJ databases">
        <title>Sedimentitalea sp. nov. JM2-8.</title>
        <authorList>
            <person name="Huang J."/>
        </authorList>
    </citation>
    <scope>NUCLEOTIDE SEQUENCE [LARGE SCALE GENOMIC DNA]</scope>
    <source>
        <strain evidence="3 4">JM2-8</strain>
    </source>
</reference>
<evidence type="ECO:0000313" key="3">
    <source>
        <dbReference type="EMBL" id="MDK3071796.1"/>
    </source>
</evidence>
<dbReference type="InterPro" id="IPR038726">
    <property type="entry name" value="PDDEXK_AddAB-type"/>
</dbReference>
<dbReference type="Gene3D" id="3.90.320.10">
    <property type="match status" value="1"/>
</dbReference>
<dbReference type="SUPFAM" id="SSF52540">
    <property type="entry name" value="P-loop containing nucleoside triphosphate hydrolases"/>
    <property type="match status" value="1"/>
</dbReference>
<dbReference type="RefSeq" id="WP_284483745.1">
    <property type="nucleotide sequence ID" value="NZ_JASNJE010000001.1"/>
</dbReference>
<name>A0ABT7F9N1_9RHOB</name>
<dbReference type="InterPro" id="IPR014153">
    <property type="entry name" value="Ds_break_AddB"/>
</dbReference>
<proteinExistence type="predicted"/>
<comment type="caution">
    <text evidence="3">The sequence shown here is derived from an EMBL/GenBank/DDBJ whole genome shotgun (WGS) entry which is preliminary data.</text>
</comment>
<dbReference type="NCBIfam" id="TIGR02786">
    <property type="entry name" value="addB_alphas"/>
    <property type="match status" value="1"/>
</dbReference>
<dbReference type="InterPro" id="IPR027417">
    <property type="entry name" value="P-loop_NTPase"/>
</dbReference>
<dbReference type="InterPro" id="IPR011335">
    <property type="entry name" value="Restrct_endonuc-II-like"/>
</dbReference>